<comment type="caution">
    <text evidence="2">The sequence shown here is derived from an EMBL/GenBank/DDBJ whole genome shotgun (WGS) entry which is preliminary data.</text>
</comment>
<dbReference type="Proteomes" id="UP000076858">
    <property type="component" value="Unassembled WGS sequence"/>
</dbReference>
<feature type="compositionally biased region" description="Polar residues" evidence="1">
    <location>
        <begin position="212"/>
        <end position="236"/>
    </location>
</feature>
<evidence type="ECO:0000313" key="2">
    <source>
        <dbReference type="EMBL" id="KZS12966.1"/>
    </source>
</evidence>
<gene>
    <name evidence="2" type="ORF">APZ42_022240</name>
</gene>
<keyword evidence="3" id="KW-1185">Reference proteome</keyword>
<feature type="compositionally biased region" description="Low complexity" evidence="1">
    <location>
        <begin position="382"/>
        <end position="404"/>
    </location>
</feature>
<organism evidence="2 3">
    <name type="scientific">Daphnia magna</name>
    <dbReference type="NCBI Taxonomy" id="35525"/>
    <lineage>
        <taxon>Eukaryota</taxon>
        <taxon>Metazoa</taxon>
        <taxon>Ecdysozoa</taxon>
        <taxon>Arthropoda</taxon>
        <taxon>Crustacea</taxon>
        <taxon>Branchiopoda</taxon>
        <taxon>Diplostraca</taxon>
        <taxon>Cladocera</taxon>
        <taxon>Anomopoda</taxon>
        <taxon>Daphniidae</taxon>
        <taxon>Daphnia</taxon>
    </lineage>
</organism>
<feature type="compositionally biased region" description="Polar residues" evidence="1">
    <location>
        <begin position="365"/>
        <end position="375"/>
    </location>
</feature>
<protein>
    <submittedName>
        <fullName evidence="2">Uncharacterized protein</fullName>
    </submittedName>
</protein>
<evidence type="ECO:0000313" key="3">
    <source>
        <dbReference type="Proteomes" id="UP000076858"/>
    </source>
</evidence>
<dbReference type="OrthoDB" id="6350763at2759"/>
<name>A0A0P5ZE99_9CRUS</name>
<proteinExistence type="predicted"/>
<dbReference type="AlphaFoldDB" id="A0A0P5ZE99"/>
<dbReference type="EMBL" id="LRGB01001348">
    <property type="protein sequence ID" value="KZS12966.1"/>
    <property type="molecule type" value="Genomic_DNA"/>
</dbReference>
<feature type="compositionally biased region" description="Polar residues" evidence="1">
    <location>
        <begin position="331"/>
        <end position="344"/>
    </location>
</feature>
<feature type="region of interest" description="Disordered" evidence="1">
    <location>
        <begin position="207"/>
        <end position="267"/>
    </location>
</feature>
<evidence type="ECO:0000256" key="1">
    <source>
        <dbReference type="SAM" id="MobiDB-lite"/>
    </source>
</evidence>
<feature type="region of interest" description="Disordered" evidence="1">
    <location>
        <begin position="301"/>
        <end position="422"/>
    </location>
</feature>
<reference evidence="2 3" key="1">
    <citation type="submission" date="2016-03" db="EMBL/GenBank/DDBJ databases">
        <title>EvidentialGene: Evidence-directed Construction of Genes on Genomes.</title>
        <authorList>
            <person name="Gilbert D.G."/>
            <person name="Choi J.-H."/>
            <person name="Mockaitis K."/>
            <person name="Colbourne J."/>
            <person name="Pfrender M."/>
        </authorList>
    </citation>
    <scope>NUCLEOTIDE SEQUENCE [LARGE SCALE GENOMIC DNA]</scope>
    <source>
        <strain evidence="2 3">Xinb3</strain>
        <tissue evidence="2">Complete organism</tissue>
    </source>
</reference>
<accession>A0A0P5ZE99</accession>
<sequence length="422" mass="46028">MMSGIPVDTLVDIDGPYDRFSSLPYFRPSEFTQHDDDPFELYSMQGKNSKKDKQAIDLGVELGLALEKSIKLRSLSQHQDSPLSAGTPVHIDQTDLGILVNLDDSPDKKTLTTGQTKIVSEHQNVKDSVFTHTASNPFELAWDVIEQEALNLADHIQHDKEKTISPRKMVDLAMKLSPDSMLLSPRNDTREREILIHSSPELEMKKTPRFTKASQSRGRMSVGSSPVVSRSYTTPLRTRPSLAVHPSPLRKPIKEPAPTPPKTLPQKATFKTPLLRSTSATAPANHVAPPKPPILKLGAMKAVHQQPCPPPATAVKAPSRQQGIAVLPTRRSVTPTAPTSSLPFQSKLRAPLSRSESDALHQIPANKSSDFQRQGSIRLGSKRVSVSLSSSSVPGSSTSNTHSSRLAALARPQAKGRENVVP</sequence>